<dbReference type="InterPro" id="IPR004518">
    <property type="entry name" value="MazG-like_dom"/>
</dbReference>
<organism evidence="2 3">
    <name type="scientific">Candidatus Lokiarchaeum ossiferum</name>
    <dbReference type="NCBI Taxonomy" id="2951803"/>
    <lineage>
        <taxon>Archaea</taxon>
        <taxon>Promethearchaeati</taxon>
        <taxon>Promethearchaeota</taxon>
        <taxon>Promethearchaeia</taxon>
        <taxon>Promethearchaeales</taxon>
        <taxon>Promethearchaeaceae</taxon>
        <taxon>Candidatus Lokiarchaeum</taxon>
    </lineage>
</organism>
<dbReference type="SUPFAM" id="SSF101386">
    <property type="entry name" value="all-alpha NTP pyrophosphatases"/>
    <property type="match status" value="1"/>
</dbReference>
<dbReference type="Proteomes" id="UP001208689">
    <property type="component" value="Chromosome"/>
</dbReference>
<evidence type="ECO:0000313" key="2">
    <source>
        <dbReference type="EMBL" id="UYP48161.1"/>
    </source>
</evidence>
<dbReference type="EMBL" id="CP104013">
    <property type="protein sequence ID" value="UYP48161.1"/>
    <property type="molecule type" value="Genomic_DNA"/>
</dbReference>
<keyword evidence="3" id="KW-1185">Reference proteome</keyword>
<protein>
    <recommendedName>
        <fullName evidence="1">NTP pyrophosphohydrolase MazG-like domain-containing protein</fullName>
    </recommendedName>
</protein>
<dbReference type="Gene3D" id="1.10.287.1080">
    <property type="entry name" value="MazG-like"/>
    <property type="match status" value="1"/>
</dbReference>
<accession>A0ABY6HXA3</accession>
<feature type="domain" description="NTP pyrophosphohydrolase MazG-like" evidence="1">
    <location>
        <begin position="26"/>
        <end position="81"/>
    </location>
</feature>
<dbReference type="PANTHER" id="PTHR42702">
    <property type="entry name" value="NUCLEOTIDE PYROPHOSPHOHYDROLASE"/>
    <property type="match status" value="1"/>
</dbReference>
<reference evidence="2" key="1">
    <citation type="submission" date="2022-09" db="EMBL/GenBank/DDBJ databases">
        <title>Actin cytoskeleton and complex cell architecture in an #Asgard archaeon.</title>
        <authorList>
            <person name="Ponce Toledo R.I."/>
            <person name="Schleper C."/>
            <person name="Rodrigues Oliveira T."/>
            <person name="Wollweber F."/>
            <person name="Xu J."/>
            <person name="Rittmann S."/>
            <person name="Klingl A."/>
            <person name="Pilhofer M."/>
        </authorList>
    </citation>
    <scope>NUCLEOTIDE SEQUENCE</scope>
    <source>
        <strain evidence="2">B-35</strain>
    </source>
</reference>
<name>A0ABY6HXA3_9ARCH</name>
<dbReference type="PANTHER" id="PTHR42702:SF1">
    <property type="entry name" value="REGULATORY PROTEIN FOR BETA-LACTAMASE"/>
    <property type="match status" value="1"/>
</dbReference>
<proteinExistence type="predicted"/>
<sequence>MEISKFQSLMKDLYYANDNRRGIYRTTLWLFEEMGELSHELKKNSMEMDKKAIAEEMADIYAWVASLANLLDIDLDAAVQQKYPNKCLKCNKNPCKCNKDLD</sequence>
<dbReference type="Pfam" id="PF03819">
    <property type="entry name" value="MazG"/>
    <property type="match status" value="1"/>
</dbReference>
<evidence type="ECO:0000259" key="1">
    <source>
        <dbReference type="Pfam" id="PF03819"/>
    </source>
</evidence>
<gene>
    <name evidence="2" type="ORF">NEF87_004446</name>
</gene>
<evidence type="ECO:0000313" key="3">
    <source>
        <dbReference type="Proteomes" id="UP001208689"/>
    </source>
</evidence>